<dbReference type="AlphaFoldDB" id="A0A9W9U384"/>
<evidence type="ECO:0000313" key="4">
    <source>
        <dbReference type="EMBL" id="KAJ5308450.1"/>
    </source>
</evidence>
<proteinExistence type="inferred from homology"/>
<organism evidence="4 5">
    <name type="scientific">Penicillium atrosanguineum</name>
    <dbReference type="NCBI Taxonomy" id="1132637"/>
    <lineage>
        <taxon>Eukaryota</taxon>
        <taxon>Fungi</taxon>
        <taxon>Dikarya</taxon>
        <taxon>Ascomycota</taxon>
        <taxon>Pezizomycotina</taxon>
        <taxon>Eurotiomycetes</taxon>
        <taxon>Eurotiomycetidae</taxon>
        <taxon>Eurotiales</taxon>
        <taxon>Aspergillaceae</taxon>
        <taxon>Penicillium</taxon>
    </lineage>
</organism>
<dbReference type="InterPro" id="IPR001451">
    <property type="entry name" value="Hexapep"/>
</dbReference>
<keyword evidence="5" id="KW-1185">Reference proteome</keyword>
<dbReference type="CDD" id="cd03357">
    <property type="entry name" value="LbH_MAT_GAT"/>
    <property type="match status" value="1"/>
</dbReference>
<dbReference type="Pfam" id="PF12464">
    <property type="entry name" value="Mac"/>
    <property type="match status" value="1"/>
</dbReference>
<sequence length="249" mass="27647">MASTELRPDLIAIARDLSGVPMCDDYEKMISGMFITCSMYIAETWMLTRRQVHPLLPRLVEGRHRCRILTGDYNHLDPRTVSSDKIAEVRFDLLQKLVGRVGEGTFIEPPFRPDYGCNVVIGRDCFLNWNLTILDTSLVIIGDRVQMGPNVGIFTAGHETSVLSRRKFIEFGHAVKIGDDCWVGGNVVILPGVTIGEGCTIGAGSVVTKDIPPFSVAVGSPCKVHKTIQSVEEEENDPENPYRNMVREL</sequence>
<feature type="domain" description="Maltose/galactoside acetyltransferase" evidence="3">
    <location>
        <begin position="26"/>
        <end position="103"/>
    </location>
</feature>
<name>A0A9W9U384_9EURO</name>
<evidence type="ECO:0000256" key="2">
    <source>
        <dbReference type="ARBA" id="ARBA00022679"/>
    </source>
</evidence>
<accession>A0A9W9U384</accession>
<dbReference type="GO" id="GO:0008374">
    <property type="term" value="F:O-acyltransferase activity"/>
    <property type="evidence" value="ECO:0007669"/>
    <property type="project" value="TreeGrafter"/>
</dbReference>
<keyword evidence="2" id="KW-0808">Transferase</keyword>
<dbReference type="Pfam" id="PF00132">
    <property type="entry name" value="Hexapep"/>
    <property type="match status" value="1"/>
</dbReference>
<dbReference type="InterPro" id="IPR024688">
    <property type="entry name" value="Mac_dom"/>
</dbReference>
<dbReference type="InterPro" id="IPR051159">
    <property type="entry name" value="Hexapeptide_acetyltransf"/>
</dbReference>
<dbReference type="SMART" id="SM01266">
    <property type="entry name" value="Mac"/>
    <property type="match status" value="1"/>
</dbReference>
<dbReference type="InterPro" id="IPR011004">
    <property type="entry name" value="Trimer_LpxA-like_sf"/>
</dbReference>
<dbReference type="SUPFAM" id="SSF51161">
    <property type="entry name" value="Trimeric LpxA-like enzymes"/>
    <property type="match status" value="1"/>
</dbReference>
<dbReference type="EMBL" id="JAPZBO010000008">
    <property type="protein sequence ID" value="KAJ5308450.1"/>
    <property type="molecule type" value="Genomic_DNA"/>
</dbReference>
<comment type="caution">
    <text evidence="4">The sequence shown here is derived from an EMBL/GenBank/DDBJ whole genome shotgun (WGS) entry which is preliminary data.</text>
</comment>
<reference evidence="4" key="2">
    <citation type="journal article" date="2023" name="IMA Fungus">
        <title>Comparative genomic study of the Penicillium genus elucidates a diverse pangenome and 15 lateral gene transfer events.</title>
        <authorList>
            <person name="Petersen C."/>
            <person name="Sorensen T."/>
            <person name="Nielsen M.R."/>
            <person name="Sondergaard T.E."/>
            <person name="Sorensen J.L."/>
            <person name="Fitzpatrick D.A."/>
            <person name="Frisvad J.C."/>
            <person name="Nielsen K.L."/>
        </authorList>
    </citation>
    <scope>NUCLEOTIDE SEQUENCE</scope>
    <source>
        <strain evidence="4">IBT 21472</strain>
    </source>
</reference>
<dbReference type="Gene3D" id="2.160.10.10">
    <property type="entry name" value="Hexapeptide repeat proteins"/>
    <property type="match status" value="1"/>
</dbReference>
<evidence type="ECO:0000256" key="1">
    <source>
        <dbReference type="ARBA" id="ARBA00007274"/>
    </source>
</evidence>
<protein>
    <recommendedName>
        <fullName evidence="3">Maltose/galactoside acetyltransferase domain-containing protein</fullName>
    </recommendedName>
</protein>
<gene>
    <name evidence="4" type="ORF">N7476_009106</name>
</gene>
<evidence type="ECO:0000313" key="5">
    <source>
        <dbReference type="Proteomes" id="UP001147746"/>
    </source>
</evidence>
<dbReference type="PANTHER" id="PTHR23416">
    <property type="entry name" value="SIALIC ACID SYNTHASE-RELATED"/>
    <property type="match status" value="1"/>
</dbReference>
<dbReference type="GO" id="GO:0016407">
    <property type="term" value="F:acetyltransferase activity"/>
    <property type="evidence" value="ECO:0007669"/>
    <property type="project" value="InterPro"/>
</dbReference>
<evidence type="ECO:0000259" key="3">
    <source>
        <dbReference type="SMART" id="SM01266"/>
    </source>
</evidence>
<reference evidence="4" key="1">
    <citation type="submission" date="2022-12" db="EMBL/GenBank/DDBJ databases">
        <authorList>
            <person name="Petersen C."/>
        </authorList>
    </citation>
    <scope>NUCLEOTIDE SEQUENCE</scope>
    <source>
        <strain evidence="4">IBT 21472</strain>
    </source>
</reference>
<dbReference type="Proteomes" id="UP001147746">
    <property type="component" value="Unassembled WGS sequence"/>
</dbReference>
<comment type="similarity">
    <text evidence="1">Belongs to the transferase hexapeptide repeat family.</text>
</comment>
<dbReference type="PANTHER" id="PTHR23416:SF23">
    <property type="entry name" value="ACETYLTRANSFERASE C18B11.09C-RELATED"/>
    <property type="match status" value="1"/>
</dbReference>